<feature type="non-terminal residue" evidence="2">
    <location>
        <position position="194"/>
    </location>
</feature>
<reference evidence="2" key="1">
    <citation type="journal article" date="2014" name="PLoS ONE">
        <title>Transcriptome-Based Identification of ABC Transporters in the Western Tarnished Plant Bug Lygus hesperus.</title>
        <authorList>
            <person name="Hull J.J."/>
            <person name="Chaney K."/>
            <person name="Geib S.M."/>
            <person name="Fabrick J.A."/>
            <person name="Brent C.S."/>
            <person name="Walsh D."/>
            <person name="Lavine L.C."/>
        </authorList>
    </citation>
    <scope>NUCLEOTIDE SEQUENCE</scope>
</reference>
<dbReference type="SUPFAM" id="SSF56219">
    <property type="entry name" value="DNase I-like"/>
    <property type="match status" value="1"/>
</dbReference>
<evidence type="ECO:0000313" key="2">
    <source>
        <dbReference type="EMBL" id="JAG25557.1"/>
    </source>
</evidence>
<dbReference type="InterPro" id="IPR036691">
    <property type="entry name" value="Endo/exonu/phosph_ase_sf"/>
</dbReference>
<evidence type="ECO:0000256" key="1">
    <source>
        <dbReference type="SAM" id="MobiDB-lite"/>
    </source>
</evidence>
<sequence length="194" mass="21416">EALSDLVASLPAETTWLLGGDWNSRIGESGDLERDLVAGSGLRRGRSSLDHKINRRGRLLMELCKEFGLIVCNGRSESDTPANFTYFGGGGASVNDLVIINTRAIDRFSDMRVDDLSHLSDHLPCIATLSICTPIEPCKTMQKRPECYAQFYNTRDKDLLTEFKKELASTEPPTIEGSSPSEHYKGYLEGIKSA</sequence>
<feature type="region of interest" description="Disordered" evidence="1">
    <location>
        <begin position="168"/>
        <end position="194"/>
    </location>
</feature>
<reference evidence="2" key="2">
    <citation type="submission" date="2014-07" db="EMBL/GenBank/DDBJ databases">
        <authorList>
            <person name="Hull J."/>
        </authorList>
    </citation>
    <scope>NUCLEOTIDE SEQUENCE</scope>
</reference>
<gene>
    <name evidence="2" type="primary">SHC1_4</name>
    <name evidence="2" type="ORF">CM83_9585</name>
</gene>
<feature type="non-terminal residue" evidence="2">
    <location>
        <position position="1"/>
    </location>
</feature>
<protein>
    <submittedName>
        <fullName evidence="2">SHC-transforming protein 1</fullName>
    </submittedName>
</protein>
<proteinExistence type="predicted"/>
<dbReference type="EMBL" id="GBHO01018047">
    <property type="protein sequence ID" value="JAG25557.1"/>
    <property type="molecule type" value="Transcribed_RNA"/>
</dbReference>
<organism evidence="2">
    <name type="scientific">Lygus hesperus</name>
    <name type="common">Western plant bug</name>
    <dbReference type="NCBI Taxonomy" id="30085"/>
    <lineage>
        <taxon>Eukaryota</taxon>
        <taxon>Metazoa</taxon>
        <taxon>Ecdysozoa</taxon>
        <taxon>Arthropoda</taxon>
        <taxon>Hexapoda</taxon>
        <taxon>Insecta</taxon>
        <taxon>Pterygota</taxon>
        <taxon>Neoptera</taxon>
        <taxon>Paraneoptera</taxon>
        <taxon>Hemiptera</taxon>
        <taxon>Heteroptera</taxon>
        <taxon>Panheteroptera</taxon>
        <taxon>Cimicomorpha</taxon>
        <taxon>Miridae</taxon>
        <taxon>Mirini</taxon>
        <taxon>Lygus</taxon>
    </lineage>
</organism>
<dbReference type="AlphaFoldDB" id="A0A0A9XXN0"/>
<name>A0A0A9XXN0_LYGHE</name>
<dbReference type="Gene3D" id="3.60.10.10">
    <property type="entry name" value="Endonuclease/exonuclease/phosphatase"/>
    <property type="match status" value="1"/>
</dbReference>
<accession>A0A0A9XXN0</accession>